<dbReference type="GO" id="GO:0035435">
    <property type="term" value="P:phosphate ion transmembrane transport"/>
    <property type="evidence" value="ECO:0007669"/>
    <property type="project" value="InterPro"/>
</dbReference>
<dbReference type="InterPro" id="IPR017871">
    <property type="entry name" value="ABC_transporter-like_CS"/>
</dbReference>
<evidence type="ECO:0000313" key="7">
    <source>
        <dbReference type="Proteomes" id="UP000232221"/>
    </source>
</evidence>
<dbReference type="Pfam" id="PF00005">
    <property type="entry name" value="ABC_tran"/>
    <property type="match status" value="1"/>
</dbReference>
<dbReference type="KEGG" id="mcol:MCOLE_v1c02520"/>
<dbReference type="InterPro" id="IPR003593">
    <property type="entry name" value="AAA+_ATPase"/>
</dbReference>
<keyword evidence="4" id="KW-0472">Membrane</keyword>
<dbReference type="GO" id="GO:0016887">
    <property type="term" value="F:ATP hydrolysis activity"/>
    <property type="evidence" value="ECO:0007669"/>
    <property type="project" value="InterPro"/>
</dbReference>
<dbReference type="PROSITE" id="PS50893">
    <property type="entry name" value="ABC_TRANSPORTER_2"/>
    <property type="match status" value="1"/>
</dbReference>
<keyword evidence="1" id="KW-0813">Transport</keyword>
<evidence type="ECO:0000256" key="3">
    <source>
        <dbReference type="ARBA" id="ARBA00022840"/>
    </source>
</evidence>
<dbReference type="EMBL" id="CP024968">
    <property type="protein sequence ID" value="ATZ20766.1"/>
    <property type="molecule type" value="Genomic_DNA"/>
</dbReference>
<organism evidence="6 7">
    <name type="scientific">Mesoplasma coleopterae</name>
    <dbReference type="NCBI Taxonomy" id="324078"/>
    <lineage>
        <taxon>Bacteria</taxon>
        <taxon>Bacillati</taxon>
        <taxon>Mycoplasmatota</taxon>
        <taxon>Mollicutes</taxon>
        <taxon>Entomoplasmatales</taxon>
        <taxon>Entomoplasmataceae</taxon>
        <taxon>Mesoplasma</taxon>
    </lineage>
</organism>
<dbReference type="InterPro" id="IPR003439">
    <property type="entry name" value="ABC_transporter-like_ATP-bd"/>
</dbReference>
<dbReference type="GO" id="GO:0005315">
    <property type="term" value="F:phosphate transmembrane transporter activity"/>
    <property type="evidence" value="ECO:0007669"/>
    <property type="project" value="InterPro"/>
</dbReference>
<accession>A0A2K8P263</accession>
<dbReference type="GO" id="GO:0016020">
    <property type="term" value="C:membrane"/>
    <property type="evidence" value="ECO:0007669"/>
    <property type="project" value="InterPro"/>
</dbReference>
<dbReference type="SMART" id="SM00382">
    <property type="entry name" value="AAA"/>
    <property type="match status" value="1"/>
</dbReference>
<name>A0A2K8P263_9MOLU</name>
<dbReference type="CDD" id="cd03260">
    <property type="entry name" value="ABC_PstB_phosphate_transporter"/>
    <property type="match status" value="1"/>
</dbReference>
<proteinExistence type="predicted"/>
<gene>
    <name evidence="6" type="primary">pstB</name>
    <name evidence="6" type="ORF">MCOLE_v1c02520</name>
</gene>
<evidence type="ECO:0000256" key="4">
    <source>
        <dbReference type="ARBA" id="ARBA00023136"/>
    </source>
</evidence>
<dbReference type="GO" id="GO:0005524">
    <property type="term" value="F:ATP binding"/>
    <property type="evidence" value="ECO:0007669"/>
    <property type="project" value="UniProtKB-KW"/>
</dbReference>
<dbReference type="PROSITE" id="PS00211">
    <property type="entry name" value="ABC_TRANSPORTER_1"/>
    <property type="match status" value="1"/>
</dbReference>
<dbReference type="SUPFAM" id="SSF52540">
    <property type="entry name" value="P-loop containing nucleoside triphosphate hydrolases"/>
    <property type="match status" value="1"/>
</dbReference>
<evidence type="ECO:0000259" key="5">
    <source>
        <dbReference type="PROSITE" id="PS50893"/>
    </source>
</evidence>
<dbReference type="Proteomes" id="UP000232221">
    <property type="component" value="Chromosome"/>
</dbReference>
<reference evidence="6 7" key="1">
    <citation type="submission" date="2017-11" db="EMBL/GenBank/DDBJ databases">
        <title>Genome sequence of Mesoplasma coleopterae BARC 779 (ATCC 49583).</title>
        <authorList>
            <person name="Lo W.-S."/>
            <person name="Kuo C.-H."/>
        </authorList>
    </citation>
    <scope>NUCLEOTIDE SEQUENCE [LARGE SCALE GENOMIC DNA]</scope>
    <source>
        <strain evidence="6 7">BARC 779</strain>
    </source>
</reference>
<feature type="domain" description="ABC transporter" evidence="5">
    <location>
        <begin position="38"/>
        <end position="280"/>
    </location>
</feature>
<dbReference type="PANTHER" id="PTHR43423:SF1">
    <property type="entry name" value="ABC TRANSPORTER I FAMILY MEMBER 17"/>
    <property type="match status" value="1"/>
</dbReference>
<dbReference type="AlphaFoldDB" id="A0A2K8P263"/>
<dbReference type="PANTHER" id="PTHR43423">
    <property type="entry name" value="ABC TRANSPORTER I FAMILY MEMBER 17"/>
    <property type="match status" value="1"/>
</dbReference>
<dbReference type="OrthoDB" id="9802264at2"/>
<dbReference type="InterPro" id="IPR005670">
    <property type="entry name" value="PstB-like"/>
</dbReference>
<keyword evidence="7" id="KW-1185">Reference proteome</keyword>
<dbReference type="Gene3D" id="3.40.50.300">
    <property type="entry name" value="P-loop containing nucleotide triphosphate hydrolases"/>
    <property type="match status" value="1"/>
</dbReference>
<evidence type="ECO:0000256" key="2">
    <source>
        <dbReference type="ARBA" id="ARBA00022741"/>
    </source>
</evidence>
<dbReference type="InterPro" id="IPR027417">
    <property type="entry name" value="P-loop_NTPase"/>
</dbReference>
<dbReference type="RefSeq" id="WP_100670764.1">
    <property type="nucleotide sequence ID" value="NZ_CP024968.1"/>
</dbReference>
<evidence type="ECO:0000313" key="6">
    <source>
        <dbReference type="EMBL" id="ATZ20766.1"/>
    </source>
</evidence>
<keyword evidence="3 6" id="KW-0067">ATP-binding</keyword>
<sequence>MSNTLKKDETFKGLNLNKNLKEDKPAKLPPLSKRADVIKVTNFNFFYKGKKQALFDINMDIKENSITTFIGPSGCGKSTLLRSINRMNDLISGSTVEGSIEVFNEEIYKQGTDVSKLRTEVGMVFQKANPFPLSIYENVIYGPKTQGVKSKKVLDQICEDSLRKAALWEEVKEKLETPALGLSGGQQQRLCIARAIAMHPKILLMDEPTSALDPIATLKVEELVLELKKEYTIVMVTHSLQQATRISDMTAYFLKGELIEYNTTKKIFISPKDSRTEDYISGRYGD</sequence>
<evidence type="ECO:0000256" key="1">
    <source>
        <dbReference type="ARBA" id="ARBA00022448"/>
    </source>
</evidence>
<dbReference type="NCBIfam" id="TIGR00972">
    <property type="entry name" value="3a0107s01c2"/>
    <property type="match status" value="1"/>
</dbReference>
<protein>
    <submittedName>
        <fullName evidence="6">Phosphate ABC transporter ATP-binding protein</fullName>
    </submittedName>
</protein>
<keyword evidence="2" id="KW-0547">Nucleotide-binding</keyword>